<feature type="coiled-coil region" evidence="1">
    <location>
        <begin position="74"/>
        <end position="105"/>
    </location>
</feature>
<reference evidence="2 3" key="1">
    <citation type="submission" date="2020-10" db="EMBL/GenBank/DDBJ databases">
        <authorList>
            <person name="Castelo-Branco R."/>
            <person name="Eusebio N."/>
            <person name="Adriana R."/>
            <person name="Vieira A."/>
            <person name="Brugerolle De Fraissinette N."/>
            <person name="Rezende De Castro R."/>
            <person name="Schneider M.P."/>
            <person name="Vasconcelos V."/>
            <person name="Leao P.N."/>
        </authorList>
    </citation>
    <scope>NUCLEOTIDE SEQUENCE [LARGE SCALE GENOMIC DNA]</scope>
    <source>
        <strain evidence="2 3">LEGE 00031</strain>
    </source>
</reference>
<keyword evidence="1" id="KW-0175">Coiled coil</keyword>
<name>A0ABR9VR70_9SYNC</name>
<dbReference type="Pfam" id="PF05565">
    <property type="entry name" value="Sipho_Gp157"/>
    <property type="match status" value="1"/>
</dbReference>
<organism evidence="2 3">
    <name type="scientific">Synechocystis salina LEGE 00031</name>
    <dbReference type="NCBI Taxonomy" id="1828736"/>
    <lineage>
        <taxon>Bacteria</taxon>
        <taxon>Bacillati</taxon>
        <taxon>Cyanobacteriota</taxon>
        <taxon>Cyanophyceae</taxon>
        <taxon>Synechococcales</taxon>
        <taxon>Merismopediaceae</taxon>
        <taxon>Synechocystis</taxon>
    </lineage>
</organism>
<dbReference type="RefSeq" id="WP_194019588.1">
    <property type="nucleotide sequence ID" value="NZ_JADEVV010000019.1"/>
</dbReference>
<protein>
    <submittedName>
        <fullName evidence="2">Siphovirus Gp157 family protein</fullName>
    </submittedName>
</protein>
<accession>A0ABR9VR70</accession>
<evidence type="ECO:0000313" key="3">
    <source>
        <dbReference type="Proteomes" id="UP000658720"/>
    </source>
</evidence>
<dbReference type="EMBL" id="JADEVV010000019">
    <property type="protein sequence ID" value="MBE9253849.1"/>
    <property type="molecule type" value="Genomic_DNA"/>
</dbReference>
<keyword evidence="3" id="KW-1185">Reference proteome</keyword>
<proteinExistence type="predicted"/>
<dbReference type="Proteomes" id="UP000658720">
    <property type="component" value="Unassembled WGS sequence"/>
</dbReference>
<dbReference type="InterPro" id="IPR008840">
    <property type="entry name" value="Sipho_Gp157"/>
</dbReference>
<sequence>MTTTTKSTSKTPKLWELSDEITNLEDQISEVQDREDLSESEKDLLMGEILETWLLTGKEFDAKACNVAAYIKHLEAITEARKNEYRRLRDLAEQSENQSQRLRNYLVSNMQKLGKKKVSGVSVNLSLRKKPAKVILNCPLEDLPAAFMKVEISPRLSELKKHVQANPDCSFAQLADVEEYSVMIK</sequence>
<evidence type="ECO:0000313" key="2">
    <source>
        <dbReference type="EMBL" id="MBE9253849.1"/>
    </source>
</evidence>
<comment type="caution">
    <text evidence="2">The sequence shown here is derived from an EMBL/GenBank/DDBJ whole genome shotgun (WGS) entry which is preliminary data.</text>
</comment>
<feature type="coiled-coil region" evidence="1">
    <location>
        <begin position="14"/>
        <end position="41"/>
    </location>
</feature>
<gene>
    <name evidence="2" type="ORF">IQ217_08320</name>
</gene>
<evidence type="ECO:0000256" key="1">
    <source>
        <dbReference type="SAM" id="Coils"/>
    </source>
</evidence>